<keyword evidence="5 6" id="KW-0472">Membrane</keyword>
<evidence type="ECO:0000259" key="7">
    <source>
        <dbReference type="PROSITE" id="PS50850"/>
    </source>
</evidence>
<evidence type="ECO:0000313" key="9">
    <source>
        <dbReference type="Proteomes" id="UP000610760"/>
    </source>
</evidence>
<feature type="transmembrane region" description="Helical" evidence="6">
    <location>
        <begin position="315"/>
        <end position="331"/>
    </location>
</feature>
<protein>
    <submittedName>
        <fullName evidence="8">MFS transporter</fullName>
    </submittedName>
</protein>
<dbReference type="PROSITE" id="PS50850">
    <property type="entry name" value="MFS"/>
    <property type="match status" value="1"/>
</dbReference>
<dbReference type="EMBL" id="JACRSV010000001">
    <property type="protein sequence ID" value="MBC8558610.1"/>
    <property type="molecule type" value="Genomic_DNA"/>
</dbReference>
<dbReference type="InterPro" id="IPR051337">
    <property type="entry name" value="OPA_Antiporter"/>
</dbReference>
<dbReference type="GO" id="GO:0061513">
    <property type="term" value="F:glucose 6-phosphate:phosphate antiporter activity"/>
    <property type="evidence" value="ECO:0007669"/>
    <property type="project" value="TreeGrafter"/>
</dbReference>
<dbReference type="GO" id="GO:0035435">
    <property type="term" value="P:phosphate ion transmembrane transport"/>
    <property type="evidence" value="ECO:0007669"/>
    <property type="project" value="TreeGrafter"/>
</dbReference>
<feature type="transmembrane region" description="Helical" evidence="6">
    <location>
        <begin position="286"/>
        <end position="303"/>
    </location>
</feature>
<dbReference type="InterPro" id="IPR036259">
    <property type="entry name" value="MFS_trans_sf"/>
</dbReference>
<dbReference type="Proteomes" id="UP000610760">
    <property type="component" value="Unassembled WGS sequence"/>
</dbReference>
<sequence length="439" mass="47639">MIFWVLLASSFQLAKFYGKVGFVMDEPRMSTTGVLSLGAICFLSYNACYAGRSILSAIMPEMMKETGFSSATLGLWGSMFFFTYGIGQVINGLIGDRIKAKWMVSAGLLFSGIVIVLSSCTGSSIIGGVCWAACGFLLSMLWGPLAKVIAENTTAQTGRLLMTALSAASIIGTMVAYLIASATSAQHRWKWSFYITGIILVLTAILWFVVLHIWEQKKHLRAIHSAAAPVQGIIPLLSLLRRHQLFPIILMTIINGIVRNAVAFWIPTYIAEQFQVLPATASGITSVLPLFNLAGTFIGLRLLKKCKENEYKTSIILFAVSVAMFLTMSLMRGNFFVLTVIALFLANAAMASACNMVFSVYCLKFRDTGRVSAITGCLDAVSYLFAALASPIFSAIVSGTSWNTTVFIWSVLSAVGMAAAIFAYKSDKKGATTELQRCR</sequence>
<feature type="transmembrane region" description="Helical" evidence="6">
    <location>
        <begin position="337"/>
        <end position="361"/>
    </location>
</feature>
<dbReference type="PANTHER" id="PTHR43826:SF3">
    <property type="entry name" value="GLUCOSE-6-PHOSPHATE EXCHANGER SLC37A4"/>
    <property type="match status" value="1"/>
</dbReference>
<evidence type="ECO:0000256" key="2">
    <source>
        <dbReference type="ARBA" id="ARBA00022448"/>
    </source>
</evidence>
<evidence type="ECO:0000256" key="5">
    <source>
        <dbReference type="ARBA" id="ARBA00023136"/>
    </source>
</evidence>
<accession>A0A926E320</accession>
<dbReference type="Pfam" id="PF07690">
    <property type="entry name" value="MFS_1"/>
    <property type="match status" value="1"/>
</dbReference>
<keyword evidence="3 6" id="KW-0812">Transmembrane</keyword>
<evidence type="ECO:0000313" key="8">
    <source>
        <dbReference type="EMBL" id="MBC8558610.1"/>
    </source>
</evidence>
<dbReference type="InterPro" id="IPR020846">
    <property type="entry name" value="MFS_dom"/>
</dbReference>
<evidence type="ECO:0000256" key="1">
    <source>
        <dbReference type="ARBA" id="ARBA00004651"/>
    </source>
</evidence>
<dbReference type="PANTHER" id="PTHR43826">
    <property type="entry name" value="GLUCOSE-6-PHOSPHATE EXCHANGER SLC37A4"/>
    <property type="match status" value="1"/>
</dbReference>
<dbReference type="InterPro" id="IPR011701">
    <property type="entry name" value="MFS"/>
</dbReference>
<feature type="transmembrane region" description="Helical" evidence="6">
    <location>
        <begin position="406"/>
        <end position="424"/>
    </location>
</feature>
<feature type="transmembrane region" description="Helical" evidence="6">
    <location>
        <begin position="191"/>
        <end position="214"/>
    </location>
</feature>
<feature type="transmembrane region" description="Helical" evidence="6">
    <location>
        <begin position="160"/>
        <end position="179"/>
    </location>
</feature>
<feature type="transmembrane region" description="Helical" evidence="6">
    <location>
        <begin position="34"/>
        <end position="55"/>
    </location>
</feature>
<dbReference type="GO" id="GO:0005886">
    <property type="term" value="C:plasma membrane"/>
    <property type="evidence" value="ECO:0007669"/>
    <property type="project" value="UniProtKB-SubCell"/>
</dbReference>
<keyword evidence="4 6" id="KW-1133">Transmembrane helix</keyword>
<feature type="transmembrane region" description="Helical" evidence="6">
    <location>
        <begin position="373"/>
        <end position="394"/>
    </location>
</feature>
<dbReference type="Gene3D" id="1.20.1250.20">
    <property type="entry name" value="MFS general substrate transporter like domains"/>
    <property type="match status" value="2"/>
</dbReference>
<comment type="subcellular location">
    <subcellularLocation>
        <location evidence="1">Cell membrane</location>
        <topology evidence="1">Multi-pass membrane protein</topology>
    </subcellularLocation>
</comment>
<dbReference type="RefSeq" id="WP_249293501.1">
    <property type="nucleotide sequence ID" value="NZ_JACRSV010000001.1"/>
</dbReference>
<dbReference type="AlphaFoldDB" id="A0A926E320"/>
<organism evidence="8 9">
    <name type="scientific">Fumia xinanensis</name>
    <dbReference type="NCBI Taxonomy" id="2763659"/>
    <lineage>
        <taxon>Bacteria</taxon>
        <taxon>Bacillati</taxon>
        <taxon>Bacillota</taxon>
        <taxon>Clostridia</taxon>
        <taxon>Eubacteriales</taxon>
        <taxon>Oscillospiraceae</taxon>
        <taxon>Fumia</taxon>
    </lineage>
</organism>
<dbReference type="SUPFAM" id="SSF103473">
    <property type="entry name" value="MFS general substrate transporter"/>
    <property type="match status" value="1"/>
</dbReference>
<keyword evidence="2" id="KW-0813">Transport</keyword>
<feature type="transmembrane region" description="Helical" evidence="6">
    <location>
        <begin position="106"/>
        <end position="139"/>
    </location>
</feature>
<evidence type="ECO:0000256" key="6">
    <source>
        <dbReference type="SAM" id="Phobius"/>
    </source>
</evidence>
<keyword evidence="9" id="KW-1185">Reference proteome</keyword>
<feature type="transmembrane region" description="Helical" evidence="6">
    <location>
        <begin position="245"/>
        <end position="266"/>
    </location>
</feature>
<feature type="domain" description="Major facilitator superfamily (MFS) profile" evidence="7">
    <location>
        <begin position="37"/>
        <end position="428"/>
    </location>
</feature>
<proteinExistence type="predicted"/>
<reference evidence="8" key="1">
    <citation type="submission" date="2020-08" db="EMBL/GenBank/DDBJ databases">
        <title>Genome public.</title>
        <authorList>
            <person name="Liu C."/>
            <person name="Sun Q."/>
        </authorList>
    </citation>
    <scope>NUCLEOTIDE SEQUENCE</scope>
    <source>
        <strain evidence="8">NSJ-33</strain>
    </source>
</reference>
<feature type="transmembrane region" description="Helical" evidence="6">
    <location>
        <begin position="67"/>
        <end position="86"/>
    </location>
</feature>
<comment type="caution">
    <text evidence="8">The sequence shown here is derived from an EMBL/GenBank/DDBJ whole genome shotgun (WGS) entry which is preliminary data.</text>
</comment>
<evidence type="ECO:0000256" key="3">
    <source>
        <dbReference type="ARBA" id="ARBA00022692"/>
    </source>
</evidence>
<gene>
    <name evidence="8" type="ORF">H8710_00870</name>
</gene>
<name>A0A926E320_9FIRM</name>
<evidence type="ECO:0000256" key="4">
    <source>
        <dbReference type="ARBA" id="ARBA00022989"/>
    </source>
</evidence>